<reference evidence="2 4" key="2">
    <citation type="submission" date="2019-07" db="EMBL/GenBank/DDBJ databases">
        <title>Genomic Encyclopedia of Type Strains, Phase I: the one thousand microbial genomes (KMG-I) project.</title>
        <authorList>
            <person name="Kyrpides N."/>
        </authorList>
    </citation>
    <scope>NUCLEOTIDE SEQUENCE [LARGE SCALE GENOMIC DNA]</scope>
    <source>
        <strain evidence="2 4">DSM 17909</strain>
    </source>
</reference>
<protein>
    <submittedName>
        <fullName evidence="1">Putative tail fiber assembly protein</fullName>
    </submittedName>
    <submittedName>
        <fullName evidence="2">Virus tail fiber assembly protein lambda gpK</fullName>
    </submittedName>
</protein>
<reference evidence="1 3" key="1">
    <citation type="submission" date="2013-07" db="EMBL/GenBank/DDBJ databases">
        <authorList>
            <person name="Genoscope - CEA"/>
        </authorList>
    </citation>
    <scope>NUCLEOTIDE SEQUENCE [LARGE SCALE GENOMIC DNA]</scope>
    <source>
        <strain evidence="1">FRM16</strain>
        <strain evidence="3">FRM16 / DSM 17909</strain>
    </source>
</reference>
<dbReference type="EMBL" id="VNHN01000024">
    <property type="protein sequence ID" value="TYP06995.1"/>
    <property type="molecule type" value="Genomic_DNA"/>
</dbReference>
<dbReference type="OrthoDB" id="8596093at2"/>
<accession>A0A068QUZ6</accession>
<evidence type="ECO:0000313" key="3">
    <source>
        <dbReference type="Proteomes" id="UP000032721"/>
    </source>
</evidence>
<evidence type="ECO:0000313" key="2">
    <source>
        <dbReference type="EMBL" id="TYP06995.1"/>
    </source>
</evidence>
<sequence length="112" mass="12621">MHYYINENTREIYAYENEIDSLELTPIPEAEALAIANPPPTAEQLREQATFQKQYLMSQASNSIAPLQYAVDLDMATDGERAALTAWKKYCVLLNRVDCSAAPNIDWPNAPE</sequence>
<dbReference type="STRING" id="351671.XDD1_2910"/>
<dbReference type="PANTHER" id="PTHR34413:SF2">
    <property type="entry name" value="PROPHAGE TAIL FIBER ASSEMBLY PROTEIN HOMOLOG TFAE-RELATED"/>
    <property type="match status" value="1"/>
</dbReference>
<dbReference type="HOGENOM" id="CLU_094206_2_0_6"/>
<dbReference type="Proteomes" id="UP000032721">
    <property type="component" value="Chromosome"/>
</dbReference>
<keyword evidence="4" id="KW-1185">Reference proteome</keyword>
<dbReference type="RefSeq" id="WP_084721041.1">
    <property type="nucleotide sequence ID" value="NZ_CAWMED010000001.1"/>
</dbReference>
<dbReference type="KEGG" id="xdo:XDD1_2910"/>
<dbReference type="InterPro" id="IPR051220">
    <property type="entry name" value="TFA_Chaperone"/>
</dbReference>
<name>A0A068QUZ6_9GAMM</name>
<dbReference type="Proteomes" id="UP000324170">
    <property type="component" value="Unassembled WGS sequence"/>
</dbReference>
<evidence type="ECO:0000313" key="1">
    <source>
        <dbReference type="EMBL" id="CDG18609.1"/>
    </source>
</evidence>
<gene>
    <name evidence="2" type="ORF">LY16_01760</name>
    <name evidence="1" type="ORF">XDD1_2910</name>
</gene>
<dbReference type="InterPro" id="IPR003458">
    <property type="entry name" value="Phage_T4_Gp38_tail_assem"/>
</dbReference>
<dbReference type="Pfam" id="PF02413">
    <property type="entry name" value="Caudo_TAP"/>
    <property type="match status" value="1"/>
</dbReference>
<evidence type="ECO:0000313" key="4">
    <source>
        <dbReference type="Proteomes" id="UP000324170"/>
    </source>
</evidence>
<proteinExistence type="predicted"/>
<dbReference type="EMBL" id="FO704550">
    <property type="protein sequence ID" value="CDG18609.1"/>
    <property type="molecule type" value="Genomic_DNA"/>
</dbReference>
<organism evidence="1 3">
    <name type="scientific">Xenorhabdus doucetiae</name>
    <dbReference type="NCBI Taxonomy" id="351671"/>
    <lineage>
        <taxon>Bacteria</taxon>
        <taxon>Pseudomonadati</taxon>
        <taxon>Pseudomonadota</taxon>
        <taxon>Gammaproteobacteria</taxon>
        <taxon>Enterobacterales</taxon>
        <taxon>Morganellaceae</taxon>
        <taxon>Xenorhabdus</taxon>
    </lineage>
</organism>
<dbReference type="PANTHER" id="PTHR34413">
    <property type="entry name" value="PROPHAGE TAIL FIBER ASSEMBLY PROTEIN HOMOLOG TFAE-RELATED-RELATED"/>
    <property type="match status" value="1"/>
</dbReference>
<dbReference type="AlphaFoldDB" id="A0A068QUZ6"/>